<name>A0A6C2D2K7_9RHOO</name>
<dbReference type="SUPFAM" id="SSF52540">
    <property type="entry name" value="P-loop containing nucleoside triphosphate hydrolases"/>
    <property type="match status" value="2"/>
</dbReference>
<evidence type="ECO:0000256" key="6">
    <source>
        <dbReference type="ARBA" id="ARBA00022839"/>
    </source>
</evidence>
<dbReference type="SUPFAM" id="SSF52980">
    <property type="entry name" value="Restriction endonuclease-like"/>
    <property type="match status" value="1"/>
</dbReference>
<keyword evidence="5 10" id="KW-0347">Helicase</keyword>
<keyword evidence="7 10" id="KW-0067">ATP-binding</keyword>
<dbReference type="OrthoDB" id="9762834at2"/>
<comment type="similarity">
    <text evidence="10">Belongs to the RecC family.</text>
</comment>
<dbReference type="InterPro" id="IPR011335">
    <property type="entry name" value="Restrct_endonuc-II-like"/>
</dbReference>
<evidence type="ECO:0000256" key="3">
    <source>
        <dbReference type="ARBA" id="ARBA00022763"/>
    </source>
</evidence>
<dbReference type="Gene3D" id="1.10.10.160">
    <property type="match status" value="1"/>
</dbReference>
<accession>A0A6C2D2K7</accession>
<keyword evidence="1 10" id="KW-0540">Nuclease</keyword>
<evidence type="ECO:0000259" key="11">
    <source>
        <dbReference type="Pfam" id="PF17946"/>
    </source>
</evidence>
<dbReference type="PANTHER" id="PTHR30591">
    <property type="entry name" value="RECBCD ENZYME SUBUNIT RECC"/>
    <property type="match status" value="1"/>
</dbReference>
<keyword evidence="6 10" id="KW-0269">Exonuclease</keyword>
<evidence type="ECO:0000256" key="2">
    <source>
        <dbReference type="ARBA" id="ARBA00022741"/>
    </source>
</evidence>
<dbReference type="InterPro" id="IPR027417">
    <property type="entry name" value="P-loop_NTPase"/>
</dbReference>
<comment type="miscellaneous">
    <text evidence="10">In the RecBCD complex, RecB has a slow 3'-5' helicase, an exonuclease activity and loads RecA onto ssDNA, RecD has a fast 5'-3' helicase activity, while RecC stimulates the ATPase and processivity of the RecB helicase and contributes to recognition of the Chi site.</text>
</comment>
<dbReference type="Gene3D" id="1.10.10.990">
    <property type="match status" value="1"/>
</dbReference>
<dbReference type="GO" id="GO:0000724">
    <property type="term" value="P:double-strand break repair via homologous recombination"/>
    <property type="evidence" value="ECO:0007669"/>
    <property type="project" value="UniProtKB-UniRule"/>
</dbReference>
<organism evidence="12 13">
    <name type="scientific">Zoogloea oleivorans</name>
    <dbReference type="NCBI Taxonomy" id="1552750"/>
    <lineage>
        <taxon>Bacteria</taxon>
        <taxon>Pseudomonadati</taxon>
        <taxon>Pseudomonadota</taxon>
        <taxon>Betaproteobacteria</taxon>
        <taxon>Rhodocyclales</taxon>
        <taxon>Zoogloeaceae</taxon>
        <taxon>Zoogloea</taxon>
    </lineage>
</organism>
<evidence type="ECO:0000256" key="9">
    <source>
        <dbReference type="ARBA" id="ARBA00023204"/>
    </source>
</evidence>
<keyword evidence="2 10" id="KW-0547">Nucleotide-binding</keyword>
<comment type="subunit">
    <text evidence="10">Heterotrimer of RecB, RecC and RecD. All subunits contribute to DNA-binding.</text>
</comment>
<dbReference type="HAMAP" id="MF_01486">
    <property type="entry name" value="RecC"/>
    <property type="match status" value="1"/>
</dbReference>
<dbReference type="InterPro" id="IPR013986">
    <property type="entry name" value="DExx_box_DNA_helicase_dom_sf"/>
</dbReference>
<keyword evidence="3 10" id="KW-0227">DNA damage</keyword>
<evidence type="ECO:0000313" key="12">
    <source>
        <dbReference type="EMBL" id="TYC59782.1"/>
    </source>
</evidence>
<evidence type="ECO:0000256" key="7">
    <source>
        <dbReference type="ARBA" id="ARBA00022840"/>
    </source>
</evidence>
<dbReference type="GO" id="GO:0003678">
    <property type="term" value="F:DNA helicase activity"/>
    <property type="evidence" value="ECO:0007669"/>
    <property type="project" value="UniProtKB-UniRule"/>
</dbReference>
<dbReference type="Pfam" id="PF17946">
    <property type="entry name" value="RecC_C"/>
    <property type="match status" value="1"/>
</dbReference>
<evidence type="ECO:0000256" key="8">
    <source>
        <dbReference type="ARBA" id="ARBA00023125"/>
    </source>
</evidence>
<feature type="domain" description="RecC C-terminal" evidence="11">
    <location>
        <begin position="848"/>
        <end position="1089"/>
    </location>
</feature>
<dbReference type="PANTHER" id="PTHR30591:SF1">
    <property type="entry name" value="RECBCD ENZYME SUBUNIT RECC"/>
    <property type="match status" value="1"/>
</dbReference>
<evidence type="ECO:0000256" key="4">
    <source>
        <dbReference type="ARBA" id="ARBA00022801"/>
    </source>
</evidence>
<comment type="caution">
    <text evidence="12">The sequence shown here is derived from an EMBL/GenBank/DDBJ whole genome shotgun (WGS) entry which is preliminary data.</text>
</comment>
<gene>
    <name evidence="10 12" type="primary">recC</name>
    <name evidence="12" type="ORF">ETQ85_08915</name>
</gene>
<dbReference type="NCBIfam" id="TIGR01450">
    <property type="entry name" value="recC"/>
    <property type="match status" value="1"/>
</dbReference>
<keyword evidence="8 10" id="KW-0238">DNA-binding</keyword>
<dbReference type="Gene3D" id="3.40.50.300">
    <property type="entry name" value="P-loop containing nucleotide triphosphate hydrolases"/>
    <property type="match status" value="2"/>
</dbReference>
<protein>
    <recommendedName>
        <fullName evidence="10">RecBCD enzyme subunit RecC</fullName>
    </recommendedName>
    <alternativeName>
        <fullName evidence="10">Exonuclease V subunit RecC</fullName>
        <shortName evidence="10">ExoV subunit RecC</shortName>
    </alternativeName>
    <alternativeName>
        <fullName evidence="10">Helicase/nuclease RecBCD subunit RecC</fullName>
    </alternativeName>
</protein>
<dbReference type="GO" id="GO:0005524">
    <property type="term" value="F:ATP binding"/>
    <property type="evidence" value="ECO:0007669"/>
    <property type="project" value="UniProtKB-UniRule"/>
</dbReference>
<reference evidence="12 13" key="1">
    <citation type="submission" date="2019-01" db="EMBL/GenBank/DDBJ databases">
        <title>Zoogloea oleivorans genome sequencing and assembly.</title>
        <authorList>
            <person name="Tancsics A."/>
            <person name="Farkas M."/>
            <person name="Kriszt B."/>
            <person name="Maroti G."/>
            <person name="Horvath B."/>
        </authorList>
    </citation>
    <scope>NUCLEOTIDE SEQUENCE [LARGE SCALE GENOMIC DNA]</scope>
    <source>
        <strain evidence="12 13">Buc</strain>
    </source>
</reference>
<dbReference type="GO" id="GO:0009338">
    <property type="term" value="C:exodeoxyribonuclease V complex"/>
    <property type="evidence" value="ECO:0007669"/>
    <property type="project" value="InterPro"/>
</dbReference>
<dbReference type="Pfam" id="PF04257">
    <property type="entry name" value="Exonuc_V_gamma"/>
    <property type="match status" value="1"/>
</dbReference>
<dbReference type="InterPro" id="IPR006697">
    <property type="entry name" value="RecC"/>
</dbReference>
<dbReference type="AlphaFoldDB" id="A0A6C2D2K7"/>
<evidence type="ECO:0000313" key="13">
    <source>
        <dbReference type="Proteomes" id="UP000389128"/>
    </source>
</evidence>
<dbReference type="Proteomes" id="UP000389128">
    <property type="component" value="Unassembled WGS sequence"/>
</dbReference>
<evidence type="ECO:0000256" key="5">
    <source>
        <dbReference type="ARBA" id="ARBA00022806"/>
    </source>
</evidence>
<dbReference type="GO" id="GO:0008854">
    <property type="term" value="F:exodeoxyribonuclease V activity"/>
    <property type="evidence" value="ECO:0007669"/>
    <property type="project" value="InterPro"/>
</dbReference>
<evidence type="ECO:0000256" key="10">
    <source>
        <dbReference type="HAMAP-Rule" id="MF_01486"/>
    </source>
</evidence>
<proteinExistence type="inferred from homology"/>
<sequence length="1163" mass="129875">MLVHGNHPEALRDLLVAWIRRYPLAPLETETLLVHSNGVAQWLRLALAEDGNDEAGGGCGIAAGLDMSLPSRFLWQVYRAVLGRDGVPETSPFDKPLLLWRLMRLLPDVMGQPAYAPLHRFLALDADQRKRFQLAERLADLFDQYQVYRADWLAAWAAGDDVLIQANGERRPLSDEQGWQACLWRALLADVAAAGGSALAGQGRAAVHEAFLRQVEAWPESGADSERPAGLPRRVMVFGISALPRQSLEVLAALARWTQVLMCVHNPCEHYWADIVADKDLLRATHSRQQRRAGTTTEISEENLHLFAHPLLAAWGKQGRDFIGLLDEHDSDTARAGYLQHFVDIRQRIDLFSPHGGDTLLNQLQDDIRDLRPLSQTREEWPAVDSGDDSIRFHIAHSAQREVEVLHDQLLAAFNADTSLRPRDVIVMVPDIDAYAPHIQAVFGLIDSRDPRFIPFSIADQGLRHHDPLVNALGKLLDLPNGRVAVSDVLDLLEVPALRSRFGIVEDALPLLQRWIHGAKIRWGLHAEHRKSLGLPDAPEGNTWLFGLRRMLLGYAVGATGGAWHDIEPFDEIGGLDAALLGPLVQLLERLDTTWRTFSSDAAPAEWSARLRQLMADFFAPEESTDAFTLQRLDLALVRWQEACATARLDSPLPLAVVGEHWLAQLDDSGLSQRFFAGTVTFATLMPMRAIPFRQVCLLGLNDGDYPRTRVPMDFDLMGRDYRPGDRSRREDDRYLFLEALLSAREKLLISWVGRSINDNTVRPPSVLVGQLCDHLAAGWQLAGHPAEEGALLRALTIEHRLQPFNPDYFPANAAASPLFTYAHEWRMADDRPASGAHRLDPVGRGEPLRIAELAAFLRDPVKAFFRQRLRVDFDIDNPASEDQEPFDLDGLQKWSLWNELIARQAEALHAGQPREDALAATLERIQRRGELAAKAFASVMVDDLAAPMADMFARYEKGLAEWPHEAPHDELVSHPHPATSLRIEDWLRDLRLNEDEQRGRVVLEPSDAVKKGKYQRHNLIKHWLVHLAGHLGGQPLTTLIVSKAGNVRFAPLEPDDARAQIDSLLATWQDGMGRPLPLAIKTAFAWLDGSTSAKSVYEGGYMLTGEVESSPYLRRAWPDFETLTGDGEFARLADSLLRPLFTATFVESPRTRKAAATAGEQA</sequence>
<dbReference type="EMBL" id="SDKK01000007">
    <property type="protein sequence ID" value="TYC59782.1"/>
    <property type="molecule type" value="Genomic_DNA"/>
</dbReference>
<dbReference type="GO" id="GO:0003677">
    <property type="term" value="F:DNA binding"/>
    <property type="evidence" value="ECO:0007669"/>
    <property type="project" value="UniProtKB-UniRule"/>
</dbReference>
<dbReference type="Gene3D" id="3.40.50.10930">
    <property type="match status" value="1"/>
</dbReference>
<keyword evidence="9 10" id="KW-0234">DNA repair</keyword>
<keyword evidence="13" id="KW-1185">Reference proteome</keyword>
<dbReference type="PIRSF" id="PIRSF000980">
    <property type="entry name" value="RecC"/>
    <property type="match status" value="1"/>
</dbReference>
<dbReference type="InterPro" id="IPR041500">
    <property type="entry name" value="RecC_C"/>
</dbReference>
<evidence type="ECO:0000256" key="1">
    <source>
        <dbReference type="ARBA" id="ARBA00022722"/>
    </source>
</evidence>
<keyword evidence="4 10" id="KW-0378">Hydrolase</keyword>
<comment type="function">
    <text evidence="10">A helicase/nuclease that prepares dsDNA breaks (DSB) for recombinational DNA repair. Binds to DSBs and unwinds DNA via a highly rapid and processive ATP-dependent bidirectional helicase activity. Unwinds dsDNA until it encounters a Chi (crossover hotspot instigator) sequence from the 3' direction. Cuts ssDNA a few nucleotides 3' to the Chi site. The properties and activities of the enzyme are changed at Chi. The Chi-altered holoenzyme produces a long 3'-ssDNA overhang and facilitates RecA-binding to the ssDNA for homologous DNA recombination and repair. Holoenzyme degrades any linearized DNA that is unable to undergo homologous recombination. In the holoenzyme this subunit recognizes the wild-type Chi sequence, and when added to isolated RecB increases its ATP-dependent helicase processivity.</text>
</comment>